<name>A0ABN3BCX3_9ACTN</name>
<dbReference type="Pfam" id="PF24881">
    <property type="entry name" value="DUF7739"/>
    <property type="match status" value="1"/>
</dbReference>
<accession>A0ABN3BCX3</accession>
<sequence length="101" mass="10982">MGISISHGGPSNPPSATAISNLGQHLAHTLNSREWREIADLFDGTLDDVASIPPRQAGRIGDLLHKAAHHRLMPADWGSLATEIGDAARRAARSRQNWEWT</sequence>
<comment type="caution">
    <text evidence="2">The sequence shown here is derived from an EMBL/GenBank/DDBJ whole genome shotgun (WGS) entry which is preliminary data.</text>
</comment>
<evidence type="ECO:0000313" key="2">
    <source>
        <dbReference type="EMBL" id="GAA2192739.1"/>
    </source>
</evidence>
<dbReference type="InterPro" id="IPR056641">
    <property type="entry name" value="DUF7739"/>
</dbReference>
<dbReference type="RefSeq" id="WP_346162180.1">
    <property type="nucleotide sequence ID" value="NZ_BAAAOQ010000003.1"/>
</dbReference>
<feature type="domain" description="DUF7739" evidence="1">
    <location>
        <begin position="13"/>
        <end position="101"/>
    </location>
</feature>
<keyword evidence="3" id="KW-1185">Reference proteome</keyword>
<evidence type="ECO:0000313" key="3">
    <source>
        <dbReference type="Proteomes" id="UP001501391"/>
    </source>
</evidence>
<evidence type="ECO:0000259" key="1">
    <source>
        <dbReference type="Pfam" id="PF24881"/>
    </source>
</evidence>
<protein>
    <recommendedName>
        <fullName evidence="1">DUF7739 domain-containing protein</fullName>
    </recommendedName>
</protein>
<gene>
    <name evidence="2" type="ORF">GCM10009787_11610</name>
</gene>
<dbReference type="Proteomes" id="UP001501391">
    <property type="component" value="Unassembled WGS sequence"/>
</dbReference>
<organism evidence="2 3">
    <name type="scientific">Streptomyces bangladeshensis</name>
    <dbReference type="NCBI Taxonomy" id="295352"/>
    <lineage>
        <taxon>Bacteria</taxon>
        <taxon>Bacillati</taxon>
        <taxon>Actinomycetota</taxon>
        <taxon>Actinomycetes</taxon>
        <taxon>Kitasatosporales</taxon>
        <taxon>Streptomycetaceae</taxon>
        <taxon>Streptomyces</taxon>
    </lineage>
</organism>
<dbReference type="EMBL" id="BAAAOQ010000003">
    <property type="protein sequence ID" value="GAA2192739.1"/>
    <property type="molecule type" value="Genomic_DNA"/>
</dbReference>
<reference evidence="2 3" key="1">
    <citation type="journal article" date="2019" name="Int. J. Syst. Evol. Microbiol.">
        <title>The Global Catalogue of Microorganisms (GCM) 10K type strain sequencing project: providing services to taxonomists for standard genome sequencing and annotation.</title>
        <authorList>
            <consortium name="The Broad Institute Genomics Platform"/>
            <consortium name="The Broad Institute Genome Sequencing Center for Infectious Disease"/>
            <person name="Wu L."/>
            <person name="Ma J."/>
        </authorList>
    </citation>
    <scope>NUCLEOTIDE SEQUENCE [LARGE SCALE GENOMIC DNA]</scope>
    <source>
        <strain evidence="2 3">JCM 14924</strain>
    </source>
</reference>
<proteinExistence type="predicted"/>